<accession>X1IV85</accession>
<evidence type="ECO:0000313" key="1">
    <source>
        <dbReference type="EMBL" id="GAH85622.1"/>
    </source>
</evidence>
<proteinExistence type="predicted"/>
<name>X1IV85_9ZZZZ</name>
<protein>
    <submittedName>
        <fullName evidence="1">Uncharacterized protein</fullName>
    </submittedName>
</protein>
<dbReference type="EMBL" id="BARU01037204">
    <property type="protein sequence ID" value="GAH85622.1"/>
    <property type="molecule type" value="Genomic_DNA"/>
</dbReference>
<organism evidence="1">
    <name type="scientific">marine sediment metagenome</name>
    <dbReference type="NCBI Taxonomy" id="412755"/>
    <lineage>
        <taxon>unclassified sequences</taxon>
        <taxon>metagenomes</taxon>
        <taxon>ecological metagenomes</taxon>
    </lineage>
</organism>
<gene>
    <name evidence="1" type="ORF">S03H2_58003</name>
</gene>
<dbReference type="AlphaFoldDB" id="X1IV85"/>
<reference evidence="1" key="1">
    <citation type="journal article" date="2014" name="Front. Microbiol.">
        <title>High frequency of phylogenetically diverse reductive dehalogenase-homologous genes in deep subseafloor sedimentary metagenomes.</title>
        <authorList>
            <person name="Kawai M."/>
            <person name="Futagami T."/>
            <person name="Toyoda A."/>
            <person name="Takaki Y."/>
            <person name="Nishi S."/>
            <person name="Hori S."/>
            <person name="Arai W."/>
            <person name="Tsubouchi T."/>
            <person name="Morono Y."/>
            <person name="Uchiyama I."/>
            <person name="Ito T."/>
            <person name="Fujiyama A."/>
            <person name="Inagaki F."/>
            <person name="Takami H."/>
        </authorList>
    </citation>
    <scope>NUCLEOTIDE SEQUENCE</scope>
    <source>
        <strain evidence="1">Expedition CK06-06</strain>
    </source>
</reference>
<comment type="caution">
    <text evidence="1">The sequence shown here is derived from an EMBL/GenBank/DDBJ whole genome shotgun (WGS) entry which is preliminary data.</text>
</comment>
<feature type="non-terminal residue" evidence="1">
    <location>
        <position position="1"/>
    </location>
</feature>
<sequence>TVRLGLDDQPDFATVTAGTGPTWNVWGSYKGSVTAGTLFTITPADGAPADAWTGDMSVVVTIANAHELVAAYRILVFEIEVWDLADDSIGTTEYLTMGLGEISIEFTQATAGPYTVEITGGYYITHRGSPPWTTNAEDPLIMCQVLQREAP</sequence>